<evidence type="ECO:0000313" key="3">
    <source>
        <dbReference type="Proteomes" id="UP001139353"/>
    </source>
</evidence>
<evidence type="ECO:0000313" key="2">
    <source>
        <dbReference type="EMBL" id="MCK9687515.1"/>
    </source>
</evidence>
<comment type="caution">
    <text evidence="2">The sequence shown here is derived from an EMBL/GenBank/DDBJ whole genome shotgun (WGS) entry which is preliminary data.</text>
</comment>
<reference evidence="2" key="1">
    <citation type="submission" date="2021-11" db="EMBL/GenBank/DDBJ databases">
        <title>BS-T2-15 a new species belonging to the Comamonadaceae family isolated from the soil of a French oak forest.</title>
        <authorList>
            <person name="Mieszkin S."/>
            <person name="Alain K."/>
        </authorList>
    </citation>
    <scope>NUCLEOTIDE SEQUENCE</scope>
    <source>
        <strain evidence="2">BS-T2-15</strain>
    </source>
</reference>
<sequence>MLIVTLPPPPPSLTELHRRRLRAIWRSAGWPSQDLVEVELLAAGWVERLRDDHGRETLRVTDAGIQVLAATLARNRAARDAHEALIGRVAVAMQRAGRIAWRGLSLRVRTGDDALGTGQWTVAMPDLFSVRNTTVEDYLEPIVHEIKVRRADLLGDLRKPAKGEAYRQMARECWYVLAEGIGDAGDVPEDYGVMMERDGVLDVLRPAPRRTLRLPFATWMALARATPEPVEESTQQSLGDEPPVDPDA</sequence>
<proteinExistence type="predicted"/>
<dbReference type="Proteomes" id="UP001139353">
    <property type="component" value="Unassembled WGS sequence"/>
</dbReference>
<organism evidence="2 3">
    <name type="scientific">Scleromatobacter humisilvae</name>
    <dbReference type="NCBI Taxonomy" id="2897159"/>
    <lineage>
        <taxon>Bacteria</taxon>
        <taxon>Pseudomonadati</taxon>
        <taxon>Pseudomonadota</taxon>
        <taxon>Betaproteobacteria</taxon>
        <taxon>Burkholderiales</taxon>
        <taxon>Sphaerotilaceae</taxon>
        <taxon>Scleromatobacter</taxon>
    </lineage>
</organism>
<protein>
    <submittedName>
        <fullName evidence="2">Uncharacterized protein</fullName>
    </submittedName>
</protein>
<keyword evidence="3" id="KW-1185">Reference proteome</keyword>
<feature type="region of interest" description="Disordered" evidence="1">
    <location>
        <begin position="226"/>
        <end position="248"/>
    </location>
</feature>
<dbReference type="EMBL" id="JAJLJH010000005">
    <property type="protein sequence ID" value="MCK9687515.1"/>
    <property type="molecule type" value="Genomic_DNA"/>
</dbReference>
<gene>
    <name evidence="2" type="ORF">LPC04_17570</name>
</gene>
<evidence type="ECO:0000256" key="1">
    <source>
        <dbReference type="SAM" id="MobiDB-lite"/>
    </source>
</evidence>
<accession>A0A9X2C3H0</accession>
<name>A0A9X2C3H0_9BURK</name>
<dbReference type="AlphaFoldDB" id="A0A9X2C3H0"/>
<dbReference type="RefSeq" id="WP_275683561.1">
    <property type="nucleotide sequence ID" value="NZ_JAJLJH010000005.1"/>
</dbReference>